<gene>
    <name evidence="1" type="ORF">GJQ69_03980</name>
</gene>
<reference evidence="1 2" key="1">
    <citation type="submission" date="2019-11" db="EMBL/GenBank/DDBJ databases">
        <authorList>
            <person name="Ren C."/>
            <person name="Wang H."/>
            <person name="Xu Y."/>
        </authorList>
    </citation>
    <scope>NUCLEOTIDE SEQUENCE [LARGE SCALE GENOMIC DNA]</scope>
    <source>
        <strain evidence="1 2">LBM 19010</strain>
    </source>
</reference>
<evidence type="ECO:0000313" key="2">
    <source>
        <dbReference type="Proteomes" id="UP000501316"/>
    </source>
</evidence>
<accession>A0A859DNW1</accession>
<dbReference type="EMBL" id="CP046051">
    <property type="protein sequence ID" value="QKN23707.1"/>
    <property type="molecule type" value="Genomic_DNA"/>
</dbReference>
<name>A0A859DNW1_9FIRM</name>
<proteinExistence type="predicted"/>
<evidence type="ECO:0000313" key="1">
    <source>
        <dbReference type="EMBL" id="QKN23707.1"/>
    </source>
</evidence>
<protein>
    <submittedName>
        <fullName evidence="1">Uncharacterized protein</fullName>
    </submittedName>
</protein>
<dbReference type="Proteomes" id="UP000501316">
    <property type="component" value="Chromosome"/>
</dbReference>
<dbReference type="AlphaFoldDB" id="A0A859DNW1"/>
<sequence>MAVNAEQIYTSKYLGVTLGNIQVAPNLTMERISVDVEVRHLVEMNIDRQAVARSDKRAAENVTNCACKKFSEVRLFVGI</sequence>
<dbReference type="KEGG" id="clf:GJQ69_03980"/>
<organism evidence="1 2">
    <name type="scientific">Caproicibacterium lactatifermentans</name>
    <dbReference type="NCBI Taxonomy" id="2666138"/>
    <lineage>
        <taxon>Bacteria</taxon>
        <taxon>Bacillati</taxon>
        <taxon>Bacillota</taxon>
        <taxon>Clostridia</taxon>
        <taxon>Eubacteriales</taxon>
        <taxon>Oscillospiraceae</taxon>
        <taxon>Caproicibacterium</taxon>
    </lineage>
</organism>